<dbReference type="EMBL" id="FOBW01000005">
    <property type="protein sequence ID" value="SEM72296.1"/>
    <property type="molecule type" value="Genomic_DNA"/>
</dbReference>
<dbReference type="Gene3D" id="3.30.240.20">
    <property type="entry name" value="bsu07140 like domains"/>
    <property type="match status" value="2"/>
</dbReference>
<evidence type="ECO:0000256" key="5">
    <source>
        <dbReference type="ARBA" id="ARBA00022989"/>
    </source>
</evidence>
<proteinExistence type="inferred from homology"/>
<feature type="transmembrane region" description="Helical" evidence="7">
    <location>
        <begin position="35"/>
        <end position="55"/>
    </location>
</feature>
<dbReference type="Proteomes" id="UP000198553">
    <property type="component" value="Unassembled WGS sequence"/>
</dbReference>
<gene>
    <name evidence="10" type="ORF">SAMN05192533_10593</name>
</gene>
<dbReference type="AlphaFoldDB" id="A0A1H8AP57"/>
<evidence type="ECO:0000256" key="1">
    <source>
        <dbReference type="ARBA" id="ARBA00004651"/>
    </source>
</evidence>
<keyword evidence="5 7" id="KW-1133">Transmembrane helix</keyword>
<comment type="subcellular location">
    <subcellularLocation>
        <location evidence="1">Cell membrane</location>
        <topology evidence="1">Multi-pass membrane protein</topology>
    </subcellularLocation>
</comment>
<keyword evidence="4 7" id="KW-0812">Transmembrane</keyword>
<reference evidence="11" key="1">
    <citation type="submission" date="2016-10" db="EMBL/GenBank/DDBJ databases">
        <authorList>
            <person name="Varghese N."/>
            <person name="Submissions S."/>
        </authorList>
    </citation>
    <scope>NUCLEOTIDE SEQUENCE [LARGE SCALE GENOMIC DNA]</scope>
    <source>
        <strain evidence="11">B48,IBRC-M 10115,DSM 25386,CECT 8001</strain>
    </source>
</reference>
<evidence type="ECO:0000313" key="11">
    <source>
        <dbReference type="Proteomes" id="UP000198553"/>
    </source>
</evidence>
<keyword evidence="3" id="KW-1003">Cell membrane</keyword>
<evidence type="ECO:0000313" key="10">
    <source>
        <dbReference type="EMBL" id="SEM72296.1"/>
    </source>
</evidence>
<evidence type="ECO:0000256" key="6">
    <source>
        <dbReference type="ARBA" id="ARBA00023136"/>
    </source>
</evidence>
<keyword evidence="6 7" id="KW-0472">Membrane</keyword>
<accession>A0A1H8AP57</accession>
<name>A0A1H8AP57_9BACI</name>
<dbReference type="Pfam" id="PF04239">
    <property type="entry name" value="DUF421"/>
    <property type="match status" value="1"/>
</dbReference>
<dbReference type="InterPro" id="IPR007353">
    <property type="entry name" value="DUF421"/>
</dbReference>
<dbReference type="GO" id="GO:0005886">
    <property type="term" value="C:plasma membrane"/>
    <property type="evidence" value="ECO:0007669"/>
    <property type="project" value="UniProtKB-SubCell"/>
</dbReference>
<feature type="domain" description="YetF-like N-terminal transmembrane" evidence="9">
    <location>
        <begin position="8"/>
        <end position="77"/>
    </location>
</feature>
<dbReference type="PANTHER" id="PTHR34582:SF5">
    <property type="entry name" value="UPF0702 TRANSMEMBRANE PROTEIN YETF"/>
    <property type="match status" value="1"/>
</dbReference>
<feature type="transmembrane region" description="Helical" evidence="7">
    <location>
        <begin position="61"/>
        <end position="81"/>
    </location>
</feature>
<dbReference type="InterPro" id="IPR048454">
    <property type="entry name" value="YetF_N"/>
</dbReference>
<keyword evidence="11" id="KW-1185">Reference proteome</keyword>
<protein>
    <submittedName>
        <fullName evidence="10">Uncharacterized membrane protein YcaP, DUF421 family</fullName>
    </submittedName>
</protein>
<organism evidence="10 11">
    <name type="scientific">Mesobacillus persicus</name>
    <dbReference type="NCBI Taxonomy" id="930146"/>
    <lineage>
        <taxon>Bacteria</taxon>
        <taxon>Bacillati</taxon>
        <taxon>Bacillota</taxon>
        <taxon>Bacilli</taxon>
        <taxon>Bacillales</taxon>
        <taxon>Bacillaceae</taxon>
        <taxon>Mesobacillus</taxon>
    </lineage>
</organism>
<feature type="transmembrane region" description="Helical" evidence="7">
    <location>
        <begin position="6"/>
        <end position="23"/>
    </location>
</feature>
<feature type="domain" description="YetF C-terminal" evidence="8">
    <location>
        <begin position="83"/>
        <end position="216"/>
    </location>
</feature>
<evidence type="ECO:0000259" key="8">
    <source>
        <dbReference type="Pfam" id="PF04239"/>
    </source>
</evidence>
<evidence type="ECO:0000256" key="4">
    <source>
        <dbReference type="ARBA" id="ARBA00022692"/>
    </source>
</evidence>
<dbReference type="InterPro" id="IPR023090">
    <property type="entry name" value="UPF0702_alpha/beta_dom_sf"/>
</dbReference>
<evidence type="ECO:0000256" key="7">
    <source>
        <dbReference type="SAM" id="Phobius"/>
    </source>
</evidence>
<dbReference type="PANTHER" id="PTHR34582">
    <property type="entry name" value="UPF0702 TRANSMEMBRANE PROTEIN YCAP"/>
    <property type="match status" value="1"/>
</dbReference>
<evidence type="ECO:0000256" key="3">
    <source>
        <dbReference type="ARBA" id="ARBA00022475"/>
    </source>
</evidence>
<evidence type="ECO:0000256" key="2">
    <source>
        <dbReference type="ARBA" id="ARBA00006448"/>
    </source>
</evidence>
<dbReference type="STRING" id="930146.SAMN05192533_10593"/>
<sequence>MRKINFGSITIELIAGYIGLFVITKILGRGTITQLTPFDFIAAILLGELVGSAIFDNDVKLSHLFYGLFIWSSLVFGTELITQKFKRTRKLLEGEPAIVIRHGRIQREVLRKNRLDINQLQHLLRVKDVFSLREVEFAILETDGQLSVLKKPPFQSPTMSDLQLSYNRVTLPVTLIIEGEVIWDNLKSIEKDEEWLKNELKSNSIQNYKDVLYADYKAGEGVFVDQYG</sequence>
<dbReference type="RefSeq" id="WP_342028066.1">
    <property type="nucleotide sequence ID" value="NZ_FOBW01000005.1"/>
</dbReference>
<evidence type="ECO:0000259" key="9">
    <source>
        <dbReference type="Pfam" id="PF20730"/>
    </source>
</evidence>
<comment type="similarity">
    <text evidence="2">Belongs to the UPF0702 family.</text>
</comment>
<dbReference type="Pfam" id="PF20730">
    <property type="entry name" value="YetF_N"/>
    <property type="match status" value="1"/>
</dbReference>